<feature type="non-terminal residue" evidence="1">
    <location>
        <position position="49"/>
    </location>
</feature>
<accession>A0A0V1ART5</accession>
<dbReference type="AlphaFoldDB" id="A0A0V1ART5"/>
<gene>
    <name evidence="1" type="ORF">T01_9566</name>
</gene>
<dbReference type="EMBL" id="JYDH01000251">
    <property type="protein sequence ID" value="KRY27505.1"/>
    <property type="molecule type" value="Genomic_DNA"/>
</dbReference>
<proteinExistence type="predicted"/>
<protein>
    <submittedName>
        <fullName evidence="1">Uncharacterized protein</fullName>
    </submittedName>
</protein>
<organism evidence="1 2">
    <name type="scientific">Trichinella spiralis</name>
    <name type="common">Trichina worm</name>
    <dbReference type="NCBI Taxonomy" id="6334"/>
    <lineage>
        <taxon>Eukaryota</taxon>
        <taxon>Metazoa</taxon>
        <taxon>Ecdysozoa</taxon>
        <taxon>Nematoda</taxon>
        <taxon>Enoplea</taxon>
        <taxon>Dorylaimia</taxon>
        <taxon>Trichinellida</taxon>
        <taxon>Trichinellidae</taxon>
        <taxon>Trichinella</taxon>
    </lineage>
</organism>
<evidence type="ECO:0000313" key="2">
    <source>
        <dbReference type="Proteomes" id="UP000054776"/>
    </source>
</evidence>
<keyword evidence="2" id="KW-1185">Reference proteome</keyword>
<evidence type="ECO:0000313" key="1">
    <source>
        <dbReference type="EMBL" id="KRY27505.1"/>
    </source>
</evidence>
<name>A0A0V1ART5_TRISP</name>
<sequence length="49" mass="5640">MQIMIALRCIIVKLMKQRESENADGTKQNKGRQEVNVISCVCCLCLQWL</sequence>
<comment type="caution">
    <text evidence="1">The sequence shown here is derived from an EMBL/GenBank/DDBJ whole genome shotgun (WGS) entry which is preliminary data.</text>
</comment>
<reference evidence="1 2" key="1">
    <citation type="submission" date="2015-01" db="EMBL/GenBank/DDBJ databases">
        <title>Evolution of Trichinella species and genotypes.</title>
        <authorList>
            <person name="Korhonen P.K."/>
            <person name="Edoardo P."/>
            <person name="Giuseppe L.R."/>
            <person name="Gasser R.B."/>
        </authorList>
    </citation>
    <scope>NUCLEOTIDE SEQUENCE [LARGE SCALE GENOMIC DNA]</scope>
    <source>
        <strain evidence="1">ISS3</strain>
    </source>
</reference>
<dbReference type="InParanoid" id="A0A0V1ART5"/>
<dbReference type="Proteomes" id="UP000054776">
    <property type="component" value="Unassembled WGS sequence"/>
</dbReference>